<proteinExistence type="predicted"/>
<evidence type="ECO:0000313" key="1">
    <source>
        <dbReference type="EMBL" id="PTQ47866.1"/>
    </source>
</evidence>
<evidence type="ECO:0000313" key="2">
    <source>
        <dbReference type="Proteomes" id="UP000244005"/>
    </source>
</evidence>
<gene>
    <name evidence="1" type="ORF">MARPO_0007s0230</name>
</gene>
<reference evidence="2" key="1">
    <citation type="journal article" date="2017" name="Cell">
        <title>Insights into land plant evolution garnered from the Marchantia polymorpha genome.</title>
        <authorList>
            <person name="Bowman J.L."/>
            <person name="Kohchi T."/>
            <person name="Yamato K.T."/>
            <person name="Jenkins J."/>
            <person name="Shu S."/>
            <person name="Ishizaki K."/>
            <person name="Yamaoka S."/>
            <person name="Nishihama R."/>
            <person name="Nakamura Y."/>
            <person name="Berger F."/>
            <person name="Adam C."/>
            <person name="Aki S.S."/>
            <person name="Althoff F."/>
            <person name="Araki T."/>
            <person name="Arteaga-Vazquez M.A."/>
            <person name="Balasubrmanian S."/>
            <person name="Barry K."/>
            <person name="Bauer D."/>
            <person name="Boehm C.R."/>
            <person name="Briginshaw L."/>
            <person name="Caballero-Perez J."/>
            <person name="Catarino B."/>
            <person name="Chen F."/>
            <person name="Chiyoda S."/>
            <person name="Chovatia M."/>
            <person name="Davies K.M."/>
            <person name="Delmans M."/>
            <person name="Demura T."/>
            <person name="Dierschke T."/>
            <person name="Dolan L."/>
            <person name="Dorantes-Acosta A.E."/>
            <person name="Eklund D.M."/>
            <person name="Florent S.N."/>
            <person name="Flores-Sandoval E."/>
            <person name="Fujiyama A."/>
            <person name="Fukuzawa H."/>
            <person name="Galik B."/>
            <person name="Grimanelli D."/>
            <person name="Grimwood J."/>
            <person name="Grossniklaus U."/>
            <person name="Hamada T."/>
            <person name="Haseloff J."/>
            <person name="Hetherington A.J."/>
            <person name="Higo A."/>
            <person name="Hirakawa Y."/>
            <person name="Hundley H.N."/>
            <person name="Ikeda Y."/>
            <person name="Inoue K."/>
            <person name="Inoue S.I."/>
            <person name="Ishida S."/>
            <person name="Jia Q."/>
            <person name="Kakita M."/>
            <person name="Kanazawa T."/>
            <person name="Kawai Y."/>
            <person name="Kawashima T."/>
            <person name="Kennedy M."/>
            <person name="Kinose K."/>
            <person name="Kinoshita T."/>
            <person name="Kohara Y."/>
            <person name="Koide E."/>
            <person name="Komatsu K."/>
            <person name="Kopischke S."/>
            <person name="Kubo M."/>
            <person name="Kyozuka J."/>
            <person name="Lagercrantz U."/>
            <person name="Lin S.S."/>
            <person name="Lindquist E."/>
            <person name="Lipzen A.M."/>
            <person name="Lu C.W."/>
            <person name="De Luna E."/>
            <person name="Martienssen R.A."/>
            <person name="Minamino N."/>
            <person name="Mizutani M."/>
            <person name="Mizutani M."/>
            <person name="Mochizuki N."/>
            <person name="Monte I."/>
            <person name="Mosher R."/>
            <person name="Nagasaki H."/>
            <person name="Nakagami H."/>
            <person name="Naramoto S."/>
            <person name="Nishitani K."/>
            <person name="Ohtani M."/>
            <person name="Okamoto T."/>
            <person name="Okumura M."/>
            <person name="Phillips J."/>
            <person name="Pollak B."/>
            <person name="Reinders A."/>
            <person name="Rovekamp M."/>
            <person name="Sano R."/>
            <person name="Sawa S."/>
            <person name="Schmid M.W."/>
            <person name="Shirakawa M."/>
            <person name="Solano R."/>
            <person name="Spunde A."/>
            <person name="Suetsugu N."/>
            <person name="Sugano S."/>
            <person name="Sugiyama A."/>
            <person name="Sun R."/>
            <person name="Suzuki Y."/>
            <person name="Takenaka M."/>
            <person name="Takezawa D."/>
            <person name="Tomogane H."/>
            <person name="Tsuzuki M."/>
            <person name="Ueda T."/>
            <person name="Umeda M."/>
            <person name="Ward J.M."/>
            <person name="Watanabe Y."/>
            <person name="Yazaki K."/>
            <person name="Yokoyama R."/>
            <person name="Yoshitake Y."/>
            <person name="Yotsui I."/>
            <person name="Zachgo S."/>
            <person name="Schmutz J."/>
        </authorList>
    </citation>
    <scope>NUCLEOTIDE SEQUENCE [LARGE SCALE GENOMIC DNA]</scope>
    <source>
        <strain evidence="2">Tak-1</strain>
    </source>
</reference>
<dbReference type="Gramene" id="Mp3g02410.1">
    <property type="protein sequence ID" value="Mp3g02410.1.cds1"/>
    <property type="gene ID" value="Mp3g02410"/>
</dbReference>
<keyword evidence="2" id="KW-1185">Reference proteome</keyword>
<sequence length="141" mass="15566">MLALTVCPMFVKAGKRLQATEDFARCFAATGREHFVPNNSVIHSLEICHGPDGRAGDQTSDTSAPARLARPVTWHRTSTRRPFDTTAGEFRRTCQVAVTSARKPHEFSGPYKFRAQRQVSITVKSRQAADISSLAIPPLIE</sequence>
<dbReference type="EMBL" id="KZ772679">
    <property type="protein sequence ID" value="PTQ47866.1"/>
    <property type="molecule type" value="Genomic_DNA"/>
</dbReference>
<dbReference type="AlphaFoldDB" id="A0A2R6XPB5"/>
<protein>
    <submittedName>
        <fullName evidence="1">Uncharacterized protein</fullName>
    </submittedName>
</protein>
<dbReference type="Proteomes" id="UP000244005">
    <property type="component" value="Unassembled WGS sequence"/>
</dbReference>
<organism evidence="1 2">
    <name type="scientific">Marchantia polymorpha</name>
    <name type="common">Common liverwort</name>
    <name type="synonym">Marchantia aquatica</name>
    <dbReference type="NCBI Taxonomy" id="3197"/>
    <lineage>
        <taxon>Eukaryota</taxon>
        <taxon>Viridiplantae</taxon>
        <taxon>Streptophyta</taxon>
        <taxon>Embryophyta</taxon>
        <taxon>Marchantiophyta</taxon>
        <taxon>Marchantiopsida</taxon>
        <taxon>Marchantiidae</taxon>
        <taxon>Marchantiales</taxon>
        <taxon>Marchantiaceae</taxon>
        <taxon>Marchantia</taxon>
    </lineage>
</organism>
<name>A0A2R6XPB5_MARPO</name>
<accession>A0A2R6XPB5</accession>